<dbReference type="AlphaFoldDB" id="A0A4Z1KL07"/>
<comment type="caution">
    <text evidence="1">The sequence shown here is derived from an EMBL/GenBank/DDBJ whole genome shotgun (WGS) entry which is preliminary data.</text>
</comment>
<keyword evidence="2" id="KW-1185">Reference proteome</keyword>
<dbReference type="Proteomes" id="UP000297280">
    <property type="component" value="Unassembled WGS sequence"/>
</dbReference>
<protein>
    <submittedName>
        <fullName evidence="1">Uncharacterized protein</fullName>
    </submittedName>
</protein>
<proteinExistence type="predicted"/>
<name>A0A4Z1KL07_9HELO</name>
<dbReference type="EMBL" id="PQXO01000904">
    <property type="protein sequence ID" value="TGO82139.1"/>
    <property type="molecule type" value="Genomic_DNA"/>
</dbReference>
<sequence length="91" mass="9993">MKFNNDQANSPDASTETDIPDFKLWQLEEIHTHLAIIAAESRVICIHKFYVTSGDGFRVATVQEETAEVIRDNAADGDGDVCAGLRNRVSG</sequence>
<reference evidence="1 2" key="1">
    <citation type="submission" date="2017-12" db="EMBL/GenBank/DDBJ databases">
        <title>Comparative genomics of Botrytis spp.</title>
        <authorList>
            <person name="Valero-Jimenez C.A."/>
            <person name="Tapia P."/>
            <person name="Veloso J."/>
            <person name="Silva-Moreno E."/>
            <person name="Staats M."/>
            <person name="Valdes J.H."/>
            <person name="Van Kan J.A.L."/>
        </authorList>
    </citation>
    <scope>NUCLEOTIDE SEQUENCE [LARGE SCALE GENOMIC DNA]</scope>
    <source>
        <strain evidence="1 2">MUCL3349</strain>
    </source>
</reference>
<organism evidence="1 2">
    <name type="scientific">Botrytis porri</name>
    <dbReference type="NCBI Taxonomy" id="87229"/>
    <lineage>
        <taxon>Eukaryota</taxon>
        <taxon>Fungi</taxon>
        <taxon>Dikarya</taxon>
        <taxon>Ascomycota</taxon>
        <taxon>Pezizomycotina</taxon>
        <taxon>Leotiomycetes</taxon>
        <taxon>Helotiales</taxon>
        <taxon>Sclerotiniaceae</taxon>
        <taxon>Botrytis</taxon>
    </lineage>
</organism>
<evidence type="ECO:0000313" key="1">
    <source>
        <dbReference type="EMBL" id="TGO82139.1"/>
    </source>
</evidence>
<accession>A0A4Z1KL07</accession>
<evidence type="ECO:0000313" key="2">
    <source>
        <dbReference type="Proteomes" id="UP000297280"/>
    </source>
</evidence>
<gene>
    <name evidence="1" type="ORF">BPOR_0910g00010</name>
</gene>